<evidence type="ECO:0000256" key="5">
    <source>
        <dbReference type="ARBA" id="ARBA00022597"/>
    </source>
</evidence>
<evidence type="ECO:0000313" key="19">
    <source>
        <dbReference type="Proteomes" id="UP000074561"/>
    </source>
</evidence>
<dbReference type="PATRIC" id="fig|279113.9.peg.2529"/>
<evidence type="ECO:0000256" key="8">
    <source>
        <dbReference type="ARBA" id="ARBA00023047"/>
    </source>
</evidence>
<comment type="similarity">
    <text evidence="2">Belongs to the BexD/CtrA/VexA family.</text>
</comment>
<protein>
    <submittedName>
        <fullName evidence="18">Polysaccharide biosynthesis/export family protein</fullName>
    </submittedName>
</protein>
<keyword evidence="3" id="KW-0813">Transport</keyword>
<keyword evidence="13" id="KW-0998">Cell outer membrane</keyword>
<dbReference type="Pfam" id="PF22461">
    <property type="entry name" value="SLBB_2"/>
    <property type="match status" value="2"/>
</dbReference>
<keyword evidence="11" id="KW-0472">Membrane</keyword>
<proteinExistence type="inferred from homology"/>
<feature type="domain" description="SLBB" evidence="17">
    <location>
        <begin position="178"/>
        <end position="256"/>
    </location>
</feature>
<keyword evidence="14" id="KW-0449">Lipoprotein</keyword>
<dbReference type="InterPro" id="IPR049712">
    <property type="entry name" value="Poly_export"/>
</dbReference>
<feature type="domain" description="SLBB" evidence="17">
    <location>
        <begin position="263"/>
        <end position="347"/>
    </location>
</feature>
<dbReference type="Pfam" id="PF02563">
    <property type="entry name" value="Poly_export"/>
    <property type="match status" value="1"/>
</dbReference>
<evidence type="ECO:0000256" key="3">
    <source>
        <dbReference type="ARBA" id="ARBA00022448"/>
    </source>
</evidence>
<evidence type="ECO:0000256" key="11">
    <source>
        <dbReference type="ARBA" id="ARBA00023136"/>
    </source>
</evidence>
<dbReference type="AlphaFoldDB" id="A0A127Q527"/>
<dbReference type="KEGG" id="cpra:CPter91_2563"/>
<name>A0A127Q527_9BURK</name>
<evidence type="ECO:0000256" key="12">
    <source>
        <dbReference type="ARBA" id="ARBA00023139"/>
    </source>
</evidence>
<organism evidence="18 19">
    <name type="scientific">Collimonas pratensis</name>
    <dbReference type="NCBI Taxonomy" id="279113"/>
    <lineage>
        <taxon>Bacteria</taxon>
        <taxon>Pseudomonadati</taxon>
        <taxon>Pseudomonadota</taxon>
        <taxon>Betaproteobacteria</taxon>
        <taxon>Burkholderiales</taxon>
        <taxon>Oxalobacteraceae</taxon>
        <taxon>Collimonas</taxon>
    </lineage>
</organism>
<dbReference type="PROSITE" id="PS51257">
    <property type="entry name" value="PROKAR_LIPOPROTEIN"/>
    <property type="match status" value="1"/>
</dbReference>
<keyword evidence="4" id="KW-1134">Transmembrane beta strand</keyword>
<evidence type="ECO:0000259" key="16">
    <source>
        <dbReference type="Pfam" id="PF02563"/>
    </source>
</evidence>
<evidence type="ECO:0000256" key="14">
    <source>
        <dbReference type="ARBA" id="ARBA00023288"/>
    </source>
</evidence>
<feature type="chain" id="PRO_5007277588" evidence="15">
    <location>
        <begin position="21"/>
        <end position="380"/>
    </location>
</feature>
<evidence type="ECO:0000256" key="10">
    <source>
        <dbReference type="ARBA" id="ARBA00023114"/>
    </source>
</evidence>
<evidence type="ECO:0000259" key="17">
    <source>
        <dbReference type="Pfam" id="PF22461"/>
    </source>
</evidence>
<keyword evidence="8" id="KW-0625">Polysaccharide transport</keyword>
<dbReference type="GO" id="GO:0015159">
    <property type="term" value="F:polysaccharide transmembrane transporter activity"/>
    <property type="evidence" value="ECO:0007669"/>
    <property type="project" value="InterPro"/>
</dbReference>
<sequence>MKKTIALLILSLALGGCALAPGMRFDSRGTVDATDPESRPVVKPITLKLVQQERAERLQQAQASLSYYQELLEKPEPYRIGVADVLSIIVWDHPELVVPNLTYTIGASGAEISNVGLAAQTLPGYAVGNDGNVQFPYVGRFKAGGLTELEAQQQLVAMLKKYIRDPQITLRVIGYRSRKVYVDGEVRSAGVKPMTDVPMSLAEALNQAGGISPSGDPSRITLTRGARSYRISIPELTEHGISPSRVILQSEDLLRVTPLADNQIVVAGEVRDPRGVPLRSNGRLTLSDALSQVGGVLAETSDPSAIYVVRAAPDGTMPEIFHLDSKSPVGLALAENFELKAKDVVYVDAPGLVRFSRIMALFIGSSTNAVNYRNAVDKNN</sequence>
<keyword evidence="6" id="KW-0812">Transmembrane</keyword>
<dbReference type="Proteomes" id="UP000074561">
    <property type="component" value="Chromosome"/>
</dbReference>
<keyword evidence="7 15" id="KW-0732">Signal</keyword>
<dbReference type="Gene3D" id="3.10.560.10">
    <property type="entry name" value="Outer membrane lipoprotein wza domain like"/>
    <property type="match status" value="2"/>
</dbReference>
<dbReference type="PANTHER" id="PTHR33619:SF3">
    <property type="entry name" value="POLYSACCHARIDE EXPORT PROTEIN GFCE-RELATED"/>
    <property type="match status" value="1"/>
</dbReference>
<dbReference type="GO" id="GO:0046930">
    <property type="term" value="C:pore complex"/>
    <property type="evidence" value="ECO:0007669"/>
    <property type="project" value="UniProtKB-KW"/>
</dbReference>
<feature type="domain" description="Polysaccharide export protein N-terminal" evidence="16">
    <location>
        <begin position="74"/>
        <end position="172"/>
    </location>
</feature>
<evidence type="ECO:0000256" key="9">
    <source>
        <dbReference type="ARBA" id="ARBA00023065"/>
    </source>
</evidence>
<keyword evidence="10" id="KW-0626">Porin</keyword>
<keyword evidence="5" id="KW-0762">Sugar transport</keyword>
<feature type="signal peptide" evidence="15">
    <location>
        <begin position="1"/>
        <end position="20"/>
    </location>
</feature>
<dbReference type="InterPro" id="IPR003715">
    <property type="entry name" value="Poly_export_N"/>
</dbReference>
<dbReference type="STRING" id="279113.CPter91_2563"/>
<dbReference type="RefSeq" id="WP_061940427.1">
    <property type="nucleotide sequence ID" value="NZ_JBAUGN010000038.1"/>
</dbReference>
<evidence type="ECO:0000256" key="4">
    <source>
        <dbReference type="ARBA" id="ARBA00022452"/>
    </source>
</evidence>
<dbReference type="PANTHER" id="PTHR33619">
    <property type="entry name" value="POLYSACCHARIDE EXPORT PROTEIN GFCE-RELATED"/>
    <property type="match status" value="1"/>
</dbReference>
<evidence type="ECO:0000256" key="2">
    <source>
        <dbReference type="ARBA" id="ARBA00009450"/>
    </source>
</evidence>
<gene>
    <name evidence="18" type="ORF">CPter91_2563</name>
</gene>
<evidence type="ECO:0000313" key="18">
    <source>
        <dbReference type="EMBL" id="AMP04915.1"/>
    </source>
</evidence>
<evidence type="ECO:0000256" key="1">
    <source>
        <dbReference type="ARBA" id="ARBA00004571"/>
    </source>
</evidence>
<accession>A0A127Q527</accession>
<dbReference type="Gene3D" id="3.30.1950.10">
    <property type="entry name" value="wza like domain"/>
    <property type="match status" value="1"/>
</dbReference>
<comment type="subcellular location">
    <subcellularLocation>
        <location evidence="1">Cell outer membrane</location>
        <topology evidence="1">Multi-pass membrane protein</topology>
    </subcellularLocation>
</comment>
<dbReference type="GO" id="GO:0009279">
    <property type="term" value="C:cell outer membrane"/>
    <property type="evidence" value="ECO:0007669"/>
    <property type="project" value="UniProtKB-SubCell"/>
</dbReference>
<evidence type="ECO:0000256" key="13">
    <source>
        <dbReference type="ARBA" id="ARBA00023237"/>
    </source>
</evidence>
<evidence type="ECO:0000256" key="7">
    <source>
        <dbReference type="ARBA" id="ARBA00022729"/>
    </source>
</evidence>
<dbReference type="GO" id="GO:0006811">
    <property type="term" value="P:monoatomic ion transport"/>
    <property type="evidence" value="ECO:0007669"/>
    <property type="project" value="UniProtKB-KW"/>
</dbReference>
<evidence type="ECO:0000256" key="15">
    <source>
        <dbReference type="SAM" id="SignalP"/>
    </source>
</evidence>
<dbReference type="EMBL" id="CP013234">
    <property type="protein sequence ID" value="AMP04915.1"/>
    <property type="molecule type" value="Genomic_DNA"/>
</dbReference>
<keyword evidence="9" id="KW-0406">Ion transport</keyword>
<dbReference type="GO" id="GO:0015288">
    <property type="term" value="F:porin activity"/>
    <property type="evidence" value="ECO:0007669"/>
    <property type="project" value="UniProtKB-KW"/>
</dbReference>
<dbReference type="InterPro" id="IPR054765">
    <property type="entry name" value="SLBB_dom"/>
</dbReference>
<evidence type="ECO:0000256" key="6">
    <source>
        <dbReference type="ARBA" id="ARBA00022692"/>
    </source>
</evidence>
<keyword evidence="12" id="KW-0564">Palmitate</keyword>
<reference evidence="18 19" key="1">
    <citation type="submission" date="2015-11" db="EMBL/GenBank/DDBJ databases">
        <title>Exploring the genomic traits of fungus-feeding bacterial genus Collimonas.</title>
        <authorList>
            <person name="Song C."/>
            <person name="Schmidt R."/>
            <person name="de Jager V."/>
            <person name="Krzyzanowska D."/>
            <person name="Jongedijk E."/>
            <person name="Cankar K."/>
            <person name="Beekwilder J."/>
            <person name="van Veen A."/>
            <person name="de Boer W."/>
            <person name="van Veen J.A."/>
            <person name="Garbeva P."/>
        </authorList>
    </citation>
    <scope>NUCLEOTIDE SEQUENCE [LARGE SCALE GENOMIC DNA]</scope>
    <source>
        <strain evidence="18 19">Ter91</strain>
    </source>
</reference>